<reference evidence="4 5" key="1">
    <citation type="journal article" date="2013" name="BMC Genomics">
        <title>Reconstruction of the lipid metabolism for the microalga Monoraphidium neglectum from its genome sequence reveals characteristics suitable for biofuel production.</title>
        <authorList>
            <person name="Bogen C."/>
            <person name="Al-Dilaimi A."/>
            <person name="Albersmeier A."/>
            <person name="Wichmann J."/>
            <person name="Grundmann M."/>
            <person name="Rupp O."/>
            <person name="Lauersen K.J."/>
            <person name="Blifernez-Klassen O."/>
            <person name="Kalinowski J."/>
            <person name="Goesmann A."/>
            <person name="Mussgnug J.H."/>
            <person name="Kruse O."/>
        </authorList>
    </citation>
    <scope>NUCLEOTIDE SEQUENCE [LARGE SCALE GENOMIC DNA]</scope>
    <source>
        <strain evidence="4 5">SAG 48.87</strain>
    </source>
</reference>
<dbReference type="RefSeq" id="XP_013903481.1">
    <property type="nucleotide sequence ID" value="XM_014048027.1"/>
</dbReference>
<accession>A0A0D2MVC1</accession>
<feature type="signal peptide" evidence="3">
    <location>
        <begin position="1"/>
        <end position="20"/>
    </location>
</feature>
<name>A0A0D2MVC1_9CHLO</name>
<evidence type="ECO:0000256" key="3">
    <source>
        <dbReference type="SAM" id="SignalP"/>
    </source>
</evidence>
<proteinExistence type="predicted"/>
<dbReference type="GeneID" id="25736371"/>
<feature type="region of interest" description="Disordered" evidence="2">
    <location>
        <begin position="95"/>
        <end position="122"/>
    </location>
</feature>
<dbReference type="Proteomes" id="UP000054498">
    <property type="component" value="Unassembled WGS sequence"/>
</dbReference>
<dbReference type="AlphaFoldDB" id="A0A0D2MVC1"/>
<keyword evidence="5" id="KW-1185">Reference proteome</keyword>
<organism evidence="4 5">
    <name type="scientific">Monoraphidium neglectum</name>
    <dbReference type="NCBI Taxonomy" id="145388"/>
    <lineage>
        <taxon>Eukaryota</taxon>
        <taxon>Viridiplantae</taxon>
        <taxon>Chlorophyta</taxon>
        <taxon>core chlorophytes</taxon>
        <taxon>Chlorophyceae</taxon>
        <taxon>CS clade</taxon>
        <taxon>Sphaeropleales</taxon>
        <taxon>Selenastraceae</taxon>
        <taxon>Monoraphidium</taxon>
    </lineage>
</organism>
<evidence type="ECO:0000313" key="5">
    <source>
        <dbReference type="Proteomes" id="UP000054498"/>
    </source>
</evidence>
<dbReference type="KEGG" id="mng:MNEG_3493"/>
<keyword evidence="1" id="KW-0175">Coiled coil</keyword>
<dbReference type="EMBL" id="KK100660">
    <property type="protein sequence ID" value="KIZ04462.1"/>
    <property type="molecule type" value="Genomic_DNA"/>
</dbReference>
<evidence type="ECO:0000256" key="1">
    <source>
        <dbReference type="SAM" id="Coils"/>
    </source>
</evidence>
<feature type="coiled-coil region" evidence="1">
    <location>
        <begin position="124"/>
        <end position="158"/>
    </location>
</feature>
<keyword evidence="3" id="KW-0732">Signal</keyword>
<gene>
    <name evidence="4" type="ORF">MNEG_3493</name>
</gene>
<sequence>MAGGALLVALARPCCKAAAAAPESAGPIARPEHVSPGYAHPGHQIQAGEETEAVLASGGQGAQECRAAAAGEVAQQLEAEQAELAADFKQLGTVPAGRQRQRETAAASEANRLREEHAEAVRRQQLVHDERARIEAEIRQLNEQAAAARGDLKLLLAAAEAAHVRATRAQQFAADCEAAMELEAAAAIEEAAAFGRARAAWAEQRARVFPSEQHAAASAVVAASGRLQAVQQEQHQALMNQLEAMEASLATACSQAAAAGAQAGVAAASQADACAQQQDTGAPHPPGTHVPIGGGHDGFLVENDRHARILLRGASRLAHMAWVASLGHVPLEDKATVRSAEEQGCRTGVTGYTIRVEAGGELKVWVDKDPGKLGQKLVNTGHKRCLWSHDHVLQAISNRVTARQGVTQGLMNPKGELDKALQAMLESVKGAWEAESKACQGVEDLIKRQREDAKSVAREAAKAAASAAAAAPSVSGISGSRLERWLRGP</sequence>
<evidence type="ECO:0000313" key="4">
    <source>
        <dbReference type="EMBL" id="KIZ04462.1"/>
    </source>
</evidence>
<evidence type="ECO:0000256" key="2">
    <source>
        <dbReference type="SAM" id="MobiDB-lite"/>
    </source>
</evidence>
<feature type="chain" id="PRO_5002247270" evidence="3">
    <location>
        <begin position="21"/>
        <end position="489"/>
    </location>
</feature>
<protein>
    <submittedName>
        <fullName evidence="4">Uncharacterized protein</fullName>
    </submittedName>
</protein>
<feature type="compositionally biased region" description="Basic and acidic residues" evidence="2">
    <location>
        <begin position="111"/>
        <end position="122"/>
    </location>
</feature>